<dbReference type="EMBL" id="JAUORK010000004">
    <property type="protein sequence ID" value="MDO6671349.1"/>
    <property type="molecule type" value="Genomic_DNA"/>
</dbReference>
<dbReference type="InterPro" id="IPR029470">
    <property type="entry name" value="PDDEXK_4"/>
</dbReference>
<dbReference type="Pfam" id="PF14281">
    <property type="entry name" value="PDDEXK_4"/>
    <property type="match status" value="1"/>
</dbReference>
<gene>
    <name evidence="1" type="ORF">Q4535_04380</name>
</gene>
<comment type="caution">
    <text evidence="1">The sequence shown here is derived from an EMBL/GenBank/DDBJ whole genome shotgun (WGS) entry which is preliminary data.</text>
</comment>
<dbReference type="Proteomes" id="UP001170481">
    <property type="component" value="Unassembled WGS sequence"/>
</dbReference>
<reference evidence="1" key="1">
    <citation type="submission" date="2023-07" db="EMBL/GenBank/DDBJ databases">
        <title>Genome content predicts the carbon catabolic preferences of heterotrophic bacteria.</title>
        <authorList>
            <person name="Gralka M."/>
        </authorList>
    </citation>
    <scope>NUCLEOTIDE SEQUENCE</scope>
    <source>
        <strain evidence="1">C2R13</strain>
    </source>
</reference>
<accession>A0AAP4WXP5</accession>
<proteinExistence type="predicted"/>
<dbReference type="AlphaFoldDB" id="A0AAP4WXP5"/>
<name>A0AAP4WXP5_9GAMM</name>
<protein>
    <submittedName>
        <fullName evidence="1">PD-(D/E)XK nuclease family protein</fullName>
    </submittedName>
</protein>
<evidence type="ECO:0000313" key="2">
    <source>
        <dbReference type="Proteomes" id="UP001170481"/>
    </source>
</evidence>
<sequence length="390" mass="44667">MEIRHSAILGWLLSPQETHGLGDIFLKAFLAQALRGHDSTMLPSALELSQADLMDAEIRREWKNIDILILSPRNKWVFLIENKYNSKQHGDQLKRYMDIVSTSLIDNKKYCNVRGIFLTLWEEEAKDARYSPIDYATICELIDQCVLSGKVSLSAEVEQFIRHYLEVIKEASGMSMQQVEMEKLARQLYRDHRKVLDFIVEYGKSTDFLLACEAVVGDSIVTGKKFDVDTYQFVINNVDSNRFSFLPKSWSEVFEDSATWWGCENWWAGVPLIMWLQLTRDTDGGSGQVRLYAEVGPLSNHDLRHKLIEEIKNIAKNKNLKRIRFQRGASDEGKKYSKFLKNNFSTVDDVQDHDQIANAVNKLLKSFQPEIGAVASILPNYINCSGNVAQ</sequence>
<organism evidence="1 2">
    <name type="scientific">Cobetia amphilecti</name>
    <dbReference type="NCBI Taxonomy" id="1055104"/>
    <lineage>
        <taxon>Bacteria</taxon>
        <taxon>Pseudomonadati</taxon>
        <taxon>Pseudomonadota</taxon>
        <taxon>Gammaproteobacteria</taxon>
        <taxon>Oceanospirillales</taxon>
        <taxon>Halomonadaceae</taxon>
        <taxon>Cobetia</taxon>
    </lineage>
</organism>
<evidence type="ECO:0000313" key="1">
    <source>
        <dbReference type="EMBL" id="MDO6671349.1"/>
    </source>
</evidence>